<reference evidence="10" key="1">
    <citation type="journal article" date="2007" name="Environ. Microbiol.">
        <title>Proteorhodopsin photosystem gene clusters exhibit co-evolutionary trends and shared ancestry among diverse marine microbial phyla.</title>
        <authorList>
            <person name="McCarren J."/>
            <person name="Delong E.F."/>
        </authorList>
    </citation>
    <scope>NUCLEOTIDE SEQUENCE</scope>
</reference>
<evidence type="ECO:0000256" key="8">
    <source>
        <dbReference type="HAMAP-Rule" id="MF_00101"/>
    </source>
</evidence>
<dbReference type="Gene3D" id="3.90.470.20">
    <property type="entry name" value="4'-phosphopantetheinyl transferase domain"/>
    <property type="match status" value="1"/>
</dbReference>
<dbReference type="HAMAP" id="MF_00101">
    <property type="entry name" value="AcpS"/>
    <property type="match status" value="1"/>
</dbReference>
<dbReference type="GO" id="GO:0000287">
    <property type="term" value="F:magnesium ion binding"/>
    <property type="evidence" value="ECO:0007669"/>
    <property type="project" value="UniProtKB-UniRule"/>
</dbReference>
<keyword evidence="5 8" id="KW-0460">Magnesium</keyword>
<evidence type="ECO:0000256" key="2">
    <source>
        <dbReference type="ARBA" id="ARBA00022679"/>
    </source>
</evidence>
<name>A4GK19_9BACT</name>
<comment type="function">
    <text evidence="8">Transfers the 4'-phosphopantetheine moiety from coenzyme A to a Ser of acyl-carrier-protein.</text>
</comment>
<feature type="binding site" evidence="8">
    <location>
        <position position="8"/>
    </location>
    <ligand>
        <name>Mg(2+)</name>
        <dbReference type="ChEBI" id="CHEBI:18420"/>
    </ligand>
</feature>
<keyword evidence="7 8" id="KW-0275">Fatty acid biosynthesis</keyword>
<keyword evidence="4 8" id="KW-0276">Fatty acid metabolism</keyword>
<evidence type="ECO:0000256" key="4">
    <source>
        <dbReference type="ARBA" id="ARBA00022832"/>
    </source>
</evidence>
<evidence type="ECO:0000313" key="10">
    <source>
        <dbReference type="EMBL" id="ABL97464.1"/>
    </source>
</evidence>
<evidence type="ECO:0000256" key="5">
    <source>
        <dbReference type="ARBA" id="ARBA00022842"/>
    </source>
</evidence>
<keyword evidence="3 8" id="KW-0479">Metal-binding</keyword>
<dbReference type="GO" id="GO:0005737">
    <property type="term" value="C:cytoplasm"/>
    <property type="evidence" value="ECO:0007669"/>
    <property type="project" value="UniProtKB-SubCell"/>
</dbReference>
<dbReference type="GO" id="GO:0006633">
    <property type="term" value="P:fatty acid biosynthetic process"/>
    <property type="evidence" value="ECO:0007669"/>
    <property type="project" value="UniProtKB-UniRule"/>
</dbReference>
<dbReference type="NCBIfam" id="TIGR00516">
    <property type="entry name" value="acpS"/>
    <property type="match status" value="1"/>
</dbReference>
<sequence length="128" mass="14004">MQIKNGIDLIEIDRIKKAYETFGNRMLQRLYDDSEIDTFSNKASIAKAPYLAKNFAAKEAVSKVLGTGFTNGIRPKDIVIHRGYGGPKVELKGKAATFAKKLNLKHISLSLTDTHHNAAAVATGIFGK</sequence>
<keyword evidence="2 8" id="KW-0808">Transferase</keyword>
<dbReference type="GO" id="GO:0008897">
    <property type="term" value="F:holo-[acyl-carrier-protein] synthase activity"/>
    <property type="evidence" value="ECO:0007669"/>
    <property type="project" value="UniProtKB-UniRule"/>
</dbReference>
<dbReference type="InterPro" id="IPR037143">
    <property type="entry name" value="4-PPantetheinyl_Trfase_dom_sf"/>
</dbReference>
<dbReference type="NCBIfam" id="TIGR00556">
    <property type="entry name" value="pantethn_trn"/>
    <property type="match status" value="1"/>
</dbReference>
<keyword evidence="1 8" id="KW-0444">Lipid biosynthesis</keyword>
<dbReference type="EMBL" id="EF107106">
    <property type="protein sequence ID" value="ABL97464.1"/>
    <property type="molecule type" value="Genomic_DNA"/>
</dbReference>
<accession>A4GK19</accession>
<comment type="catalytic activity">
    <reaction evidence="8">
        <text>apo-[ACP] + CoA = holo-[ACP] + adenosine 3',5'-bisphosphate + H(+)</text>
        <dbReference type="Rhea" id="RHEA:12068"/>
        <dbReference type="Rhea" id="RHEA-COMP:9685"/>
        <dbReference type="Rhea" id="RHEA-COMP:9690"/>
        <dbReference type="ChEBI" id="CHEBI:15378"/>
        <dbReference type="ChEBI" id="CHEBI:29999"/>
        <dbReference type="ChEBI" id="CHEBI:57287"/>
        <dbReference type="ChEBI" id="CHEBI:58343"/>
        <dbReference type="ChEBI" id="CHEBI:64479"/>
        <dbReference type="EC" id="2.7.8.7"/>
    </reaction>
</comment>
<evidence type="ECO:0000256" key="7">
    <source>
        <dbReference type="ARBA" id="ARBA00023160"/>
    </source>
</evidence>
<feature type="domain" description="4'-phosphopantetheinyl transferase" evidence="9">
    <location>
        <begin position="6"/>
        <end position="106"/>
    </location>
</feature>
<keyword evidence="6 8" id="KW-0443">Lipid metabolism</keyword>
<keyword evidence="8" id="KW-0963">Cytoplasm</keyword>
<feature type="binding site" evidence="8">
    <location>
        <position position="59"/>
    </location>
    <ligand>
        <name>Mg(2+)</name>
        <dbReference type="ChEBI" id="CHEBI:18420"/>
    </ligand>
</feature>
<dbReference type="Pfam" id="PF01648">
    <property type="entry name" value="ACPS"/>
    <property type="match status" value="1"/>
</dbReference>
<dbReference type="AlphaFoldDB" id="A4GK19"/>
<organism evidence="10">
    <name type="scientific">uncultured marine bacterium HF130_81H07</name>
    <dbReference type="NCBI Taxonomy" id="415448"/>
    <lineage>
        <taxon>Bacteria</taxon>
        <taxon>environmental samples</taxon>
    </lineage>
</organism>
<gene>
    <name evidence="8" type="primary">acpS</name>
    <name evidence="10" type="ORF">ALOHA_HF13081H07.0007</name>
</gene>
<evidence type="ECO:0000256" key="3">
    <source>
        <dbReference type="ARBA" id="ARBA00022723"/>
    </source>
</evidence>
<evidence type="ECO:0000256" key="1">
    <source>
        <dbReference type="ARBA" id="ARBA00022516"/>
    </source>
</evidence>
<dbReference type="InterPro" id="IPR002582">
    <property type="entry name" value="ACPS"/>
</dbReference>
<protein>
    <recommendedName>
        <fullName evidence="8">Holo-[acyl-carrier-protein] synthase</fullName>
        <shortName evidence="8">Holo-ACP synthase</shortName>
        <ecNumber evidence="8">2.7.8.7</ecNumber>
    </recommendedName>
    <alternativeName>
        <fullName evidence="8">4'-phosphopantetheinyl transferase AcpS</fullName>
    </alternativeName>
</protein>
<evidence type="ECO:0000259" key="9">
    <source>
        <dbReference type="Pfam" id="PF01648"/>
    </source>
</evidence>
<dbReference type="EC" id="2.7.8.7" evidence="8"/>
<dbReference type="InterPro" id="IPR004568">
    <property type="entry name" value="Ppantetheine-prot_Trfase_dom"/>
</dbReference>
<comment type="cofactor">
    <cofactor evidence="8">
        <name>Mg(2+)</name>
        <dbReference type="ChEBI" id="CHEBI:18420"/>
    </cofactor>
</comment>
<dbReference type="SUPFAM" id="SSF56214">
    <property type="entry name" value="4'-phosphopantetheinyl transferase"/>
    <property type="match status" value="1"/>
</dbReference>
<dbReference type="InterPro" id="IPR008278">
    <property type="entry name" value="4-PPantetheinyl_Trfase_dom"/>
</dbReference>
<comment type="similarity">
    <text evidence="8">Belongs to the P-Pant transferase superfamily. AcpS family.</text>
</comment>
<comment type="subcellular location">
    <subcellularLocation>
        <location evidence="8">Cytoplasm</location>
    </subcellularLocation>
</comment>
<proteinExistence type="inferred from homology"/>
<evidence type="ECO:0000256" key="6">
    <source>
        <dbReference type="ARBA" id="ARBA00023098"/>
    </source>
</evidence>